<sequence length="94" mass="10359">MSQILTLELSDKIAIAIQQQANNVGISPESLATALLEQHFSQVLPVSTDAQKELAQAKFERHFGTLNIHNSTNIDNESIDADLAKEYANNHQES</sequence>
<evidence type="ECO:0000313" key="1">
    <source>
        <dbReference type="EMBL" id="PPJ62458.1"/>
    </source>
</evidence>
<accession>A0A2S6CRS0</accession>
<gene>
    <name evidence="1" type="ORF">CUN59_15570</name>
</gene>
<reference evidence="1 2" key="1">
    <citation type="submission" date="2018-02" db="EMBL/GenBank/DDBJ databases">
        <title>Discovery of a pederin family compound in a non-symbiotic bloom-forming cyanobacterium.</title>
        <authorList>
            <person name="Kust A."/>
            <person name="Mares J."/>
            <person name="Jokela J."/>
            <person name="Urajova P."/>
            <person name="Hajek J."/>
            <person name="Saurav K."/>
            <person name="Voracova K."/>
            <person name="Fewer D.P."/>
            <person name="Haapaniemi E."/>
            <person name="Permi P."/>
            <person name="Rehakova K."/>
            <person name="Sivonen K."/>
            <person name="Hrouzek P."/>
        </authorList>
    </citation>
    <scope>NUCLEOTIDE SEQUENCE [LARGE SCALE GENOMIC DNA]</scope>
    <source>
        <strain evidence="1 2">CHARLIE-1</strain>
    </source>
</reference>
<protein>
    <submittedName>
        <fullName evidence="1">Uncharacterized protein</fullName>
    </submittedName>
</protein>
<dbReference type="EMBL" id="PGEM01000118">
    <property type="protein sequence ID" value="PPJ62458.1"/>
    <property type="molecule type" value="Genomic_DNA"/>
</dbReference>
<evidence type="ECO:0000313" key="2">
    <source>
        <dbReference type="Proteomes" id="UP000239589"/>
    </source>
</evidence>
<dbReference type="AlphaFoldDB" id="A0A2S6CRS0"/>
<proteinExistence type="predicted"/>
<dbReference type="RefSeq" id="WP_104388698.1">
    <property type="nucleotide sequence ID" value="NZ_PGEM01000118.1"/>
</dbReference>
<keyword evidence="2" id="KW-1185">Reference proteome</keyword>
<organism evidence="1 2">
    <name type="scientific">Cuspidothrix issatschenkoi CHARLIE-1</name>
    <dbReference type="NCBI Taxonomy" id="2052836"/>
    <lineage>
        <taxon>Bacteria</taxon>
        <taxon>Bacillati</taxon>
        <taxon>Cyanobacteriota</taxon>
        <taxon>Cyanophyceae</taxon>
        <taxon>Nostocales</taxon>
        <taxon>Aphanizomenonaceae</taxon>
        <taxon>Cuspidothrix</taxon>
    </lineage>
</organism>
<name>A0A2S6CRS0_9CYAN</name>
<comment type="caution">
    <text evidence="1">The sequence shown here is derived from an EMBL/GenBank/DDBJ whole genome shotgun (WGS) entry which is preliminary data.</text>
</comment>
<dbReference type="Proteomes" id="UP000239589">
    <property type="component" value="Unassembled WGS sequence"/>
</dbReference>
<dbReference type="OrthoDB" id="573239at2"/>